<name>A0A250KX73_9GAMM</name>
<dbReference type="InterPro" id="IPR000182">
    <property type="entry name" value="GNAT_dom"/>
</dbReference>
<keyword evidence="5" id="KW-1185">Reference proteome</keyword>
<dbReference type="AlphaFoldDB" id="A0A250KX73"/>
<gene>
    <name evidence="4" type="ORF">sS8_2417</name>
</gene>
<protein>
    <submittedName>
        <fullName evidence="4">Histone acetyltransferase HPA2</fullName>
    </submittedName>
</protein>
<dbReference type="InterPro" id="IPR050832">
    <property type="entry name" value="Bact_Acetyltransf"/>
</dbReference>
<dbReference type="PANTHER" id="PTHR43877">
    <property type="entry name" value="AMINOALKYLPHOSPHONATE N-ACETYLTRANSFERASE-RELATED-RELATED"/>
    <property type="match status" value="1"/>
</dbReference>
<keyword evidence="1 4" id="KW-0808">Transferase</keyword>
<sequence length="166" mass="18347">MMLFRGFNGQFGGVAALNMRIATDEDIGRLSRLLEILFSQEQEFTPNAALQEAGLSAIISNPQVGEIMLAEADGKIIGMVSLLYTVSTALGARVAILEDMIVDPDFRGRGVGSRLLEYALRISRERECARVTLLTDAGNVGAHRLYERFGFSKSEMIPFRRSRQCD</sequence>
<evidence type="ECO:0000313" key="4">
    <source>
        <dbReference type="EMBL" id="BBA34369.1"/>
    </source>
</evidence>
<organism evidence="4 5">
    <name type="scientific">Methylocaldum marinum</name>
    <dbReference type="NCBI Taxonomy" id="1432792"/>
    <lineage>
        <taxon>Bacteria</taxon>
        <taxon>Pseudomonadati</taxon>
        <taxon>Pseudomonadota</taxon>
        <taxon>Gammaproteobacteria</taxon>
        <taxon>Methylococcales</taxon>
        <taxon>Methylococcaceae</taxon>
        <taxon>Methylocaldum</taxon>
    </lineage>
</organism>
<dbReference type="InterPro" id="IPR016181">
    <property type="entry name" value="Acyl_CoA_acyltransferase"/>
</dbReference>
<proteinExistence type="predicted"/>
<evidence type="ECO:0000256" key="1">
    <source>
        <dbReference type="ARBA" id="ARBA00022679"/>
    </source>
</evidence>
<dbReference type="Pfam" id="PF00583">
    <property type="entry name" value="Acetyltransf_1"/>
    <property type="match status" value="1"/>
</dbReference>
<dbReference type="Proteomes" id="UP000266313">
    <property type="component" value="Chromosome"/>
</dbReference>
<accession>A0A250KX73</accession>
<evidence type="ECO:0000256" key="2">
    <source>
        <dbReference type="ARBA" id="ARBA00023315"/>
    </source>
</evidence>
<feature type="domain" description="N-acetyltransferase" evidence="3">
    <location>
        <begin position="17"/>
        <end position="166"/>
    </location>
</feature>
<dbReference type="SUPFAM" id="SSF55729">
    <property type="entry name" value="Acyl-CoA N-acyltransferases (Nat)"/>
    <property type="match status" value="1"/>
</dbReference>
<dbReference type="KEGG" id="mmai:sS8_2417"/>
<keyword evidence="2" id="KW-0012">Acyltransferase</keyword>
<evidence type="ECO:0000259" key="3">
    <source>
        <dbReference type="PROSITE" id="PS51186"/>
    </source>
</evidence>
<dbReference type="Gene3D" id="3.40.630.30">
    <property type="match status" value="1"/>
</dbReference>
<dbReference type="CDD" id="cd04301">
    <property type="entry name" value="NAT_SF"/>
    <property type="match status" value="1"/>
</dbReference>
<dbReference type="EMBL" id="AP017928">
    <property type="protein sequence ID" value="BBA34369.1"/>
    <property type="molecule type" value="Genomic_DNA"/>
</dbReference>
<dbReference type="RefSeq" id="WP_232020610.1">
    <property type="nucleotide sequence ID" value="NZ_AP017928.1"/>
</dbReference>
<dbReference type="PROSITE" id="PS51186">
    <property type="entry name" value="GNAT"/>
    <property type="match status" value="1"/>
</dbReference>
<dbReference type="GO" id="GO:0016747">
    <property type="term" value="F:acyltransferase activity, transferring groups other than amino-acyl groups"/>
    <property type="evidence" value="ECO:0007669"/>
    <property type="project" value="InterPro"/>
</dbReference>
<reference evidence="4 5" key="1">
    <citation type="submission" date="2016-12" db="EMBL/GenBank/DDBJ databases">
        <title>Genome sequencing of Methylocaldum marinum.</title>
        <authorList>
            <person name="Takeuchi M."/>
            <person name="Kamagata Y."/>
            <person name="Hiraoka S."/>
            <person name="Oshima K."/>
            <person name="Hattori M."/>
            <person name="Iwasaki W."/>
        </authorList>
    </citation>
    <scope>NUCLEOTIDE SEQUENCE [LARGE SCALE GENOMIC DNA]</scope>
    <source>
        <strain evidence="4 5">S8</strain>
    </source>
</reference>
<evidence type="ECO:0000313" key="5">
    <source>
        <dbReference type="Proteomes" id="UP000266313"/>
    </source>
</evidence>